<keyword evidence="9" id="KW-1185">Reference proteome</keyword>
<name>A0A915KT56_ROMCU</name>
<dbReference type="InterPro" id="IPR001881">
    <property type="entry name" value="EGF-like_Ca-bd_dom"/>
</dbReference>
<keyword evidence="4" id="KW-0325">Glycoprotein</keyword>
<dbReference type="PROSITE" id="PS00010">
    <property type="entry name" value="ASX_HYDROXYL"/>
    <property type="match status" value="2"/>
</dbReference>
<dbReference type="InterPro" id="IPR018097">
    <property type="entry name" value="EGF_Ca-bd_CS"/>
</dbReference>
<dbReference type="Pfam" id="PF02014">
    <property type="entry name" value="Reeler"/>
    <property type="match status" value="1"/>
</dbReference>
<feature type="domain" description="ShKT" evidence="8">
    <location>
        <begin position="583"/>
        <end position="620"/>
    </location>
</feature>
<dbReference type="SMART" id="SM00181">
    <property type="entry name" value="EGF"/>
    <property type="match status" value="4"/>
</dbReference>
<dbReference type="SUPFAM" id="SSF57196">
    <property type="entry name" value="EGF/Laminin"/>
    <property type="match status" value="4"/>
</dbReference>
<feature type="disulfide bond" evidence="5">
    <location>
        <begin position="570"/>
        <end position="579"/>
    </location>
</feature>
<dbReference type="PROSITE" id="PS50026">
    <property type="entry name" value="EGF_3"/>
    <property type="match status" value="4"/>
</dbReference>
<dbReference type="CDD" id="cd00054">
    <property type="entry name" value="EGF_CA"/>
    <property type="match status" value="4"/>
</dbReference>
<protein>
    <submittedName>
        <fullName evidence="10">Uncharacterized protein</fullName>
    </submittedName>
</protein>
<keyword evidence="3 5" id="KW-1015">Disulfide bond</keyword>
<dbReference type="InterPro" id="IPR002861">
    <property type="entry name" value="Reeler_dom"/>
</dbReference>
<reference evidence="10" key="1">
    <citation type="submission" date="2022-11" db="UniProtKB">
        <authorList>
            <consortium name="WormBaseParasite"/>
        </authorList>
    </citation>
    <scope>IDENTIFICATION</scope>
</reference>
<dbReference type="InterPro" id="IPR042307">
    <property type="entry name" value="Reeler_sf"/>
</dbReference>
<feature type="disulfide bond" evidence="5">
    <location>
        <begin position="419"/>
        <end position="436"/>
    </location>
</feature>
<dbReference type="InterPro" id="IPR000152">
    <property type="entry name" value="EGF-type_Asp/Asn_hydroxyl_site"/>
</dbReference>
<dbReference type="PANTHER" id="PTHR24033">
    <property type="entry name" value="EGF-LIKE DOMAIN-CONTAINING PROTEIN"/>
    <property type="match status" value="1"/>
</dbReference>
<dbReference type="Pfam" id="PF00008">
    <property type="entry name" value="EGF"/>
    <property type="match status" value="1"/>
</dbReference>
<keyword evidence="2" id="KW-0677">Repeat</keyword>
<feature type="domain" description="EGF-like" evidence="7">
    <location>
        <begin position="544"/>
        <end position="580"/>
    </location>
</feature>
<evidence type="ECO:0000256" key="3">
    <source>
        <dbReference type="ARBA" id="ARBA00023157"/>
    </source>
</evidence>
<feature type="region of interest" description="Disordered" evidence="6">
    <location>
        <begin position="335"/>
        <end position="361"/>
    </location>
</feature>
<dbReference type="SMART" id="SM00179">
    <property type="entry name" value="EGF_CA"/>
    <property type="match status" value="3"/>
</dbReference>
<dbReference type="PROSITE" id="PS01186">
    <property type="entry name" value="EGF_2"/>
    <property type="match status" value="1"/>
</dbReference>
<dbReference type="Pfam" id="PF12661">
    <property type="entry name" value="hEGF"/>
    <property type="match status" value="2"/>
</dbReference>
<feature type="disulfide bond" evidence="5">
    <location>
        <begin position="438"/>
        <end position="447"/>
    </location>
</feature>
<evidence type="ECO:0000256" key="4">
    <source>
        <dbReference type="ARBA" id="ARBA00023180"/>
    </source>
</evidence>
<feature type="domain" description="EGF-like" evidence="7">
    <location>
        <begin position="449"/>
        <end position="485"/>
    </location>
</feature>
<evidence type="ECO:0000256" key="1">
    <source>
        <dbReference type="ARBA" id="ARBA00022536"/>
    </source>
</evidence>
<evidence type="ECO:0000313" key="10">
    <source>
        <dbReference type="WBParaSite" id="nRc.2.0.1.t41943-RA"/>
    </source>
</evidence>
<dbReference type="InterPro" id="IPR013032">
    <property type="entry name" value="EGF-like_CS"/>
</dbReference>
<evidence type="ECO:0000256" key="5">
    <source>
        <dbReference type="PROSITE-ProRule" id="PRU00076"/>
    </source>
</evidence>
<dbReference type="AlphaFoldDB" id="A0A915KT56"/>
<evidence type="ECO:0000259" key="7">
    <source>
        <dbReference type="PROSITE" id="PS50026"/>
    </source>
</evidence>
<dbReference type="OMA" id="EHISKHY"/>
<dbReference type="PANTHER" id="PTHR24033:SF151">
    <property type="entry name" value="NOTCH 2"/>
    <property type="match status" value="1"/>
</dbReference>
<evidence type="ECO:0000256" key="2">
    <source>
        <dbReference type="ARBA" id="ARBA00022737"/>
    </source>
</evidence>
<dbReference type="Gene3D" id="2.10.25.10">
    <property type="entry name" value="Laminin"/>
    <property type="match status" value="4"/>
</dbReference>
<dbReference type="Gene3D" id="2.60.40.4060">
    <property type="entry name" value="Reeler domain"/>
    <property type="match status" value="1"/>
</dbReference>
<feature type="domain" description="EGF-like" evidence="7">
    <location>
        <begin position="486"/>
        <end position="521"/>
    </location>
</feature>
<dbReference type="FunFam" id="2.10.25.10:FF:000610">
    <property type="entry name" value="protein HEG homolog 1 isoform X1"/>
    <property type="match status" value="1"/>
</dbReference>
<feature type="domain" description="EGF-like" evidence="7">
    <location>
        <begin position="410"/>
        <end position="448"/>
    </location>
</feature>
<dbReference type="FunFam" id="2.10.25.10:FF:000117">
    <property type="entry name" value="Delta-like protein"/>
    <property type="match status" value="1"/>
</dbReference>
<evidence type="ECO:0000259" key="8">
    <source>
        <dbReference type="PROSITE" id="PS51670"/>
    </source>
</evidence>
<comment type="caution">
    <text evidence="5">Lacks conserved residue(s) required for the propagation of feature annotation.</text>
</comment>
<evidence type="ECO:0000313" key="9">
    <source>
        <dbReference type="Proteomes" id="UP000887565"/>
    </source>
</evidence>
<keyword evidence="1 5" id="KW-0245">EGF-like domain</keyword>
<dbReference type="Proteomes" id="UP000887565">
    <property type="component" value="Unplaced"/>
</dbReference>
<dbReference type="PROSITE" id="PS51670">
    <property type="entry name" value="SHKT"/>
    <property type="match status" value="1"/>
</dbReference>
<proteinExistence type="predicted"/>
<dbReference type="PROSITE" id="PS00022">
    <property type="entry name" value="EGF_1"/>
    <property type="match status" value="4"/>
</dbReference>
<organism evidence="9 10">
    <name type="scientific">Romanomermis culicivorax</name>
    <name type="common">Nematode worm</name>
    <dbReference type="NCBI Taxonomy" id="13658"/>
    <lineage>
        <taxon>Eukaryota</taxon>
        <taxon>Metazoa</taxon>
        <taxon>Ecdysozoa</taxon>
        <taxon>Nematoda</taxon>
        <taxon>Enoplea</taxon>
        <taxon>Dorylaimia</taxon>
        <taxon>Mermithida</taxon>
        <taxon>Mermithoidea</taxon>
        <taxon>Mermithidae</taxon>
        <taxon>Romanomermis</taxon>
    </lineage>
</organism>
<dbReference type="InterPro" id="IPR051830">
    <property type="entry name" value="NOTCH_homolog"/>
</dbReference>
<dbReference type="PROSITE" id="PS01187">
    <property type="entry name" value="EGF_CA"/>
    <property type="match status" value="1"/>
</dbReference>
<dbReference type="InterPro" id="IPR000742">
    <property type="entry name" value="EGF"/>
</dbReference>
<evidence type="ECO:0000256" key="6">
    <source>
        <dbReference type="SAM" id="MobiDB-lite"/>
    </source>
</evidence>
<feature type="disulfide bond" evidence="5">
    <location>
        <begin position="511"/>
        <end position="520"/>
    </location>
</feature>
<dbReference type="GO" id="GO:0005509">
    <property type="term" value="F:calcium ion binding"/>
    <property type="evidence" value="ECO:0007669"/>
    <property type="project" value="InterPro"/>
</dbReference>
<feature type="disulfide bond" evidence="5">
    <location>
        <begin position="475"/>
        <end position="484"/>
    </location>
</feature>
<sequence>MRPNPQFHGLPKDYNQSTIPYYFSITGMDDQPAIYYRGDEIFTARLYGVRTYFRGFIMQARLATQDRSVIGHLRSGEFMIEDRSADFYGIKFQQCPPLFNDSLTHSDNKEKKFIEVKWRTRQNDGPVQFMLTIVRDQLDYWIDWKPETGFLLPDPNYKFSSQASKKRRTKTQRRNSISRTNVISTTTIDFPLLNDQKIGSSSTETKLFTTKKRRKLRRRKPPTTAITESTITTKNDLEYLSITRNVVTDQQSGSSKLLTEIPIITKNSTSSRIKFHRLESNFPAESTRPTYSIENVDENADDNKISSTLDNYVSGPSSTSIKTTTTKFSIDYSTKSTSNRINDDQEDQNNNEKTESILPPINPIENSLSTMVLTKGPKFFEGKNSLGGIESVTVNIFRKQGHEFALKKAAPNPCLSSPCKNSGKCVVDPSDGGYTCNCTGKWTGFDCAQYDFCHGIECKNGGTCLNDESSYKCECDENHTGSHCETYCPASLCQNDAKCMADDQSKPFCECLPGYTGARCETARKAFLACTYRASHTVITLYLDINECESNPCVAGATCEDGQNGFHCLCPKGYMGDKCHRPCQDIYKSCSFWKEQDQCELRRPSTTFFDVNCAVSCEQCTFDNKTILTNVPLPPALEPLEFLLGTWHLNTTDFRRIPVNFANDSLGYYERIVFDVPFVPMFGSPSVNFS</sequence>
<accession>A0A915KT56</accession>
<dbReference type="WBParaSite" id="nRc.2.0.1.t41943-RA">
    <property type="protein sequence ID" value="nRc.2.0.1.t41943-RA"/>
    <property type="gene ID" value="nRc.2.0.1.g41943"/>
</dbReference>
<dbReference type="InterPro" id="IPR003582">
    <property type="entry name" value="ShKT_dom"/>
</dbReference>
<dbReference type="CDD" id="cd08544">
    <property type="entry name" value="Reeler"/>
    <property type="match status" value="1"/>
</dbReference>